<protein>
    <submittedName>
        <fullName evidence="1">Uncharacterized protein</fullName>
    </submittedName>
</protein>
<proteinExistence type="predicted"/>
<accession>X1KVW8</accession>
<gene>
    <name evidence="1" type="ORF">S03H2_63589</name>
</gene>
<sequence>QYKNINECDKLNLTFGLLFIYPSYKTFLDETRNDYIELLEFFRNKLTENLQDIIVNSIQKRINQSDIETYLSKKPPRSNKEYGDILSENLFRGC</sequence>
<organism evidence="1">
    <name type="scientific">marine sediment metagenome</name>
    <dbReference type="NCBI Taxonomy" id="412755"/>
    <lineage>
        <taxon>unclassified sequences</taxon>
        <taxon>metagenomes</taxon>
        <taxon>ecological metagenomes</taxon>
    </lineage>
</organism>
<dbReference type="EMBL" id="BARU01041217">
    <property type="protein sequence ID" value="GAH86108.1"/>
    <property type="molecule type" value="Genomic_DNA"/>
</dbReference>
<dbReference type="AlphaFoldDB" id="X1KVW8"/>
<comment type="caution">
    <text evidence="1">The sequence shown here is derived from an EMBL/GenBank/DDBJ whole genome shotgun (WGS) entry which is preliminary data.</text>
</comment>
<feature type="non-terminal residue" evidence="1">
    <location>
        <position position="1"/>
    </location>
</feature>
<evidence type="ECO:0000313" key="1">
    <source>
        <dbReference type="EMBL" id="GAH86108.1"/>
    </source>
</evidence>
<reference evidence="1" key="1">
    <citation type="journal article" date="2014" name="Front. Microbiol.">
        <title>High frequency of phylogenetically diverse reductive dehalogenase-homologous genes in deep subseafloor sedimentary metagenomes.</title>
        <authorList>
            <person name="Kawai M."/>
            <person name="Futagami T."/>
            <person name="Toyoda A."/>
            <person name="Takaki Y."/>
            <person name="Nishi S."/>
            <person name="Hori S."/>
            <person name="Arai W."/>
            <person name="Tsubouchi T."/>
            <person name="Morono Y."/>
            <person name="Uchiyama I."/>
            <person name="Ito T."/>
            <person name="Fujiyama A."/>
            <person name="Inagaki F."/>
            <person name="Takami H."/>
        </authorList>
    </citation>
    <scope>NUCLEOTIDE SEQUENCE</scope>
    <source>
        <strain evidence="1">Expedition CK06-06</strain>
    </source>
</reference>
<name>X1KVW8_9ZZZZ</name>